<dbReference type="AlphaFoldDB" id="A9KP02"/>
<dbReference type="STRING" id="357809.Cphy_2812"/>
<proteinExistence type="predicted"/>
<dbReference type="EMBL" id="CP000885">
    <property type="protein sequence ID" value="ABX43172.1"/>
    <property type="molecule type" value="Genomic_DNA"/>
</dbReference>
<evidence type="ECO:0000313" key="2">
    <source>
        <dbReference type="Proteomes" id="UP000000370"/>
    </source>
</evidence>
<keyword evidence="2" id="KW-1185">Reference proteome</keyword>
<reference evidence="2" key="1">
    <citation type="submission" date="2007-11" db="EMBL/GenBank/DDBJ databases">
        <title>Complete genome sequence of Clostridium phytofermentans ISDg.</title>
        <authorList>
            <person name="Leschine S.B."/>
            <person name="Warnick T.A."/>
            <person name="Blanchard J.L."/>
            <person name="Schnell D.J."/>
            <person name="Petit E.L."/>
            <person name="LaTouf W.G."/>
            <person name="Copeland A."/>
            <person name="Lucas S."/>
            <person name="Lapidus A."/>
            <person name="Barry K."/>
            <person name="Glavina del Rio T."/>
            <person name="Dalin E."/>
            <person name="Tice H."/>
            <person name="Pitluck S."/>
            <person name="Kiss H."/>
            <person name="Brettin T."/>
            <person name="Bruce D."/>
            <person name="Detter J.C."/>
            <person name="Han C."/>
            <person name="Kuske C."/>
            <person name="Schmutz J."/>
            <person name="Larimer F."/>
            <person name="Land M."/>
            <person name="Hauser L."/>
            <person name="Kyrpides N."/>
            <person name="Kim E.A."/>
            <person name="Richardson P."/>
        </authorList>
    </citation>
    <scope>NUCLEOTIDE SEQUENCE [LARGE SCALE GENOMIC DNA]</scope>
    <source>
        <strain evidence="2">ATCC 700394 / DSM 18823 / ISDg</strain>
    </source>
</reference>
<name>A9KP02_LACP7</name>
<gene>
    <name evidence="1" type="ordered locus">Cphy_2812</name>
</gene>
<dbReference type="RefSeq" id="WP_012200823.1">
    <property type="nucleotide sequence ID" value="NC_010001.1"/>
</dbReference>
<accession>A9KP02</accession>
<sequence length="101" mass="11008">MPGPPTTPDAIIILLDINVVGGTFADSTIALTTQVINNGEAPIQIGLRYLLDYMIDFDDGPTFQQLGPNGPILVNETQFVLPTFEDYEIEDNDVSPNHCCL</sequence>
<dbReference type="OrthoDB" id="1829213at2"/>
<evidence type="ECO:0000313" key="1">
    <source>
        <dbReference type="EMBL" id="ABX43172.1"/>
    </source>
</evidence>
<organism evidence="1 2">
    <name type="scientific">Lachnoclostridium phytofermentans (strain ATCC 700394 / DSM 18823 / ISDg)</name>
    <name type="common">Clostridium phytofermentans</name>
    <dbReference type="NCBI Taxonomy" id="357809"/>
    <lineage>
        <taxon>Bacteria</taxon>
        <taxon>Bacillati</taxon>
        <taxon>Bacillota</taxon>
        <taxon>Clostridia</taxon>
        <taxon>Lachnospirales</taxon>
        <taxon>Lachnospiraceae</taxon>
    </lineage>
</organism>
<dbReference type="KEGG" id="cpy:Cphy_2812"/>
<protein>
    <submittedName>
        <fullName evidence="1">Uncharacterized protein</fullName>
    </submittedName>
</protein>
<dbReference type="Proteomes" id="UP000000370">
    <property type="component" value="Chromosome"/>
</dbReference>
<dbReference type="HOGENOM" id="CLU_2286638_0_0_9"/>